<keyword evidence="3" id="KW-1185">Reference proteome</keyword>
<dbReference type="PANTHER" id="PTHR10098">
    <property type="entry name" value="RAPSYN-RELATED"/>
    <property type="match status" value="1"/>
</dbReference>
<dbReference type="InterPro" id="IPR024983">
    <property type="entry name" value="CHAT_dom"/>
</dbReference>
<dbReference type="Gene3D" id="1.25.40.10">
    <property type="entry name" value="Tetratricopeptide repeat domain"/>
    <property type="match status" value="1"/>
</dbReference>
<evidence type="ECO:0000313" key="3">
    <source>
        <dbReference type="Proteomes" id="UP001156666"/>
    </source>
</evidence>
<gene>
    <name evidence="2" type="ORF">GCM10007940_23270</name>
</gene>
<reference evidence="2" key="2">
    <citation type="submission" date="2023-01" db="EMBL/GenBank/DDBJ databases">
        <title>Draft genome sequence of Portibacter lacus strain NBRC 108769.</title>
        <authorList>
            <person name="Sun Q."/>
            <person name="Mori K."/>
        </authorList>
    </citation>
    <scope>NUCLEOTIDE SEQUENCE</scope>
    <source>
        <strain evidence="2">NBRC 108769</strain>
    </source>
</reference>
<organism evidence="2 3">
    <name type="scientific">Portibacter lacus</name>
    <dbReference type="NCBI Taxonomy" id="1099794"/>
    <lineage>
        <taxon>Bacteria</taxon>
        <taxon>Pseudomonadati</taxon>
        <taxon>Bacteroidota</taxon>
        <taxon>Saprospiria</taxon>
        <taxon>Saprospirales</taxon>
        <taxon>Haliscomenobacteraceae</taxon>
        <taxon>Portibacter</taxon>
    </lineage>
</organism>
<dbReference type="RefSeq" id="WP_284284198.1">
    <property type="nucleotide sequence ID" value="NZ_BSOH01000014.1"/>
</dbReference>
<sequence length="883" mass="100303">MVRLSCTYFFILLTVLLSGQDCGGYCNNIAFAKNFEIVNPERILECNCTDNVALKLDTFFSVAVQEEDIISQKLILNQMENVLSFNRDNPTTSTNFSQYIFNTGLYNKHINNLDLAEKKYNEVVSNLKNSYKNDPQRAELLSLALQQLAEISTSRSNFQKSINHLEYSIDLEKKRVEGTSQRPVTYSMLSRIGVNYSMMGKGEEALRYFRLGTEPMKEAVSHLSPERIKSLAYIFIGYFNLELEETLKLKKNKESYELLNIISKIQQPNHPRNKAINLLKAKYFTNSNNQDSASYYYKLSKDSIFASENNTTEKLNYYTNYAIFCETFKSPEDALLSLDTAIFYGDHLLATSTKWSRNMIHAKSEKIRLLHQLGRSNEALNLISLFAKEINQRLSGAVIFEDHINHINEFYPIFEIGLNIIEKEFPEKIHLAFDIIECTKSLSLYKSSLLTQNSKNSNQDSLILKFKTLNALASQYLLNQARGDSTIETSNNLYDTHKMIAEIKGKLLEESPFPKPLSISDYQSNIDRNKTHILSFSGADHYYFLSIESNKTKLVKVENTELDSLLKKYITEISTFQNNLFQESSEKIGVLLNKVLSDTKKEIIFSGDGYLDLIPIESIIMPDGNFLLNKKCISYSPSAKIQHLFNTGLPSEKLKTAIFRPSFNDDVMPLEYAEKECAAILKLMNGELFENGAASKDLFLTESEQFDILHLATHAKSINDDPSKSYINFTDSKLYFNEIRSMILGTELVCLSACETNSGLNFNGEGVQSLARNFIASGAKSVVSSLWQISDQTTSEITISFYKYLSKGYSKAEALQKSKIDFLEHHPDDGMHPYYWAGLVLTGNSDAITSNNKWKYLLGGSVLIFFIGLTAFKQFTKISKKAS</sequence>
<comment type="caution">
    <text evidence="2">The sequence shown here is derived from an EMBL/GenBank/DDBJ whole genome shotgun (WGS) entry which is preliminary data.</text>
</comment>
<reference evidence="2" key="1">
    <citation type="journal article" date="2014" name="Int. J. Syst. Evol. Microbiol.">
        <title>Complete genome sequence of Corynebacterium casei LMG S-19264T (=DSM 44701T), isolated from a smear-ripened cheese.</title>
        <authorList>
            <consortium name="US DOE Joint Genome Institute (JGI-PGF)"/>
            <person name="Walter F."/>
            <person name="Albersmeier A."/>
            <person name="Kalinowski J."/>
            <person name="Ruckert C."/>
        </authorList>
    </citation>
    <scope>NUCLEOTIDE SEQUENCE</scope>
    <source>
        <strain evidence="2">NBRC 108769</strain>
    </source>
</reference>
<accession>A0AA37WET8</accession>
<dbReference type="EMBL" id="BSOH01000014">
    <property type="protein sequence ID" value="GLR17712.1"/>
    <property type="molecule type" value="Genomic_DNA"/>
</dbReference>
<evidence type="ECO:0000313" key="2">
    <source>
        <dbReference type="EMBL" id="GLR17712.1"/>
    </source>
</evidence>
<dbReference type="InterPro" id="IPR011990">
    <property type="entry name" value="TPR-like_helical_dom_sf"/>
</dbReference>
<dbReference type="AlphaFoldDB" id="A0AA37WET8"/>
<feature type="domain" description="CHAT" evidence="1">
    <location>
        <begin position="599"/>
        <end position="844"/>
    </location>
</feature>
<dbReference type="Proteomes" id="UP001156666">
    <property type="component" value="Unassembled WGS sequence"/>
</dbReference>
<dbReference type="SUPFAM" id="SSF48452">
    <property type="entry name" value="TPR-like"/>
    <property type="match status" value="1"/>
</dbReference>
<name>A0AA37WET8_9BACT</name>
<protein>
    <recommendedName>
        <fullName evidence="1">CHAT domain-containing protein</fullName>
    </recommendedName>
</protein>
<dbReference type="Pfam" id="PF12770">
    <property type="entry name" value="CHAT"/>
    <property type="match status" value="1"/>
</dbReference>
<proteinExistence type="predicted"/>
<evidence type="ECO:0000259" key="1">
    <source>
        <dbReference type="Pfam" id="PF12770"/>
    </source>
</evidence>